<evidence type="ECO:0000256" key="1">
    <source>
        <dbReference type="ARBA" id="ARBA00022676"/>
    </source>
</evidence>
<dbReference type="AlphaFoldDB" id="A0A147GYD9"/>
<name>A0A147GYD9_9BURK</name>
<keyword evidence="1" id="KW-0328">Glycosyltransferase</keyword>
<evidence type="ECO:0000256" key="5">
    <source>
        <dbReference type="ARBA" id="ARBA00024416"/>
    </source>
</evidence>
<evidence type="ECO:0000256" key="3">
    <source>
        <dbReference type="ARBA" id="ARBA00024303"/>
    </source>
</evidence>
<dbReference type="Proteomes" id="UP000072741">
    <property type="component" value="Unassembled WGS sequence"/>
</dbReference>
<sequence length="358" mass="38892">MNWDIFCRVIDNHGDLGVTWRLACQIAVECGEPVRLWVDDASALAWMAPQGQPGVQLIDWSDPAAVRTAVAGGPVPDVLIEAFGCDPAPELVARFANQPGGIWLNLEYLSAEDFVEGLHGLPSPVMSGPGRGCTKHFFYPGFTDRTGGLLREADLLQRQAAFDRAAWLAAQGIGWHGERIATLFCYEPPALADWLASLCRGARPTRVLVAAGRSAEAVRAVLPQLPADRGALHIDWLPHLPQPDFDHLLWAGDFNAVRGEDSLVRALWAGKPMVWHIYPQDDGVHHDKLGAWLDAMAAPASVRAFHAAWNGSPGAPARPAFDDALLADSAHMVQAARARLLAQDDLLARLVRFVVQKS</sequence>
<dbReference type="EMBL" id="LDSL01000056">
    <property type="protein sequence ID" value="KTT22565.1"/>
    <property type="molecule type" value="Genomic_DNA"/>
</dbReference>
<dbReference type="NCBIfam" id="TIGR03837">
    <property type="entry name" value="efp_Arg_rhamno"/>
    <property type="match status" value="1"/>
</dbReference>
<keyword evidence="2" id="KW-0808">Transferase</keyword>
<proteinExistence type="inferred from homology"/>
<organism evidence="8 9">
    <name type="scientific">Pseudacidovorax intermedius</name>
    <dbReference type="NCBI Taxonomy" id="433924"/>
    <lineage>
        <taxon>Bacteria</taxon>
        <taxon>Pseudomonadati</taxon>
        <taxon>Pseudomonadota</taxon>
        <taxon>Betaproteobacteria</taxon>
        <taxon>Burkholderiales</taxon>
        <taxon>Comamonadaceae</taxon>
        <taxon>Pseudacidovorax</taxon>
    </lineage>
</organism>
<keyword evidence="9" id="KW-1185">Reference proteome</keyword>
<evidence type="ECO:0000256" key="7">
    <source>
        <dbReference type="ARBA" id="ARBA00048472"/>
    </source>
</evidence>
<evidence type="ECO:0000256" key="2">
    <source>
        <dbReference type="ARBA" id="ARBA00022679"/>
    </source>
</evidence>
<dbReference type="PATRIC" id="fig|433924.3.peg.3856"/>
<reference evidence="8 9" key="1">
    <citation type="journal article" date="2016" name="Front. Microbiol.">
        <title>Genomic Resource of Rice Seed Associated Bacteria.</title>
        <authorList>
            <person name="Midha S."/>
            <person name="Bansal K."/>
            <person name="Sharma S."/>
            <person name="Kumar N."/>
            <person name="Patil P.P."/>
            <person name="Chaudhry V."/>
            <person name="Patil P.B."/>
        </authorList>
    </citation>
    <scope>NUCLEOTIDE SEQUENCE [LARGE SCALE GENOMIC DNA]</scope>
    <source>
        <strain evidence="8 9">NS331</strain>
    </source>
</reference>
<dbReference type="OrthoDB" id="209085at2"/>
<evidence type="ECO:0000256" key="4">
    <source>
        <dbReference type="ARBA" id="ARBA00024346"/>
    </source>
</evidence>
<comment type="caution">
    <text evidence="8">The sequence shown here is derived from an EMBL/GenBank/DDBJ whole genome shotgun (WGS) entry which is preliminary data.</text>
</comment>
<dbReference type="PIRSF" id="PIRSF015557">
    <property type="entry name" value="UCP015557"/>
    <property type="match status" value="1"/>
</dbReference>
<dbReference type="GO" id="GO:0106361">
    <property type="term" value="F:protein-arginine rhamnosyltransferase activity"/>
    <property type="evidence" value="ECO:0007669"/>
    <property type="project" value="InterPro"/>
</dbReference>
<gene>
    <name evidence="8" type="ORF">NS331_09360</name>
</gene>
<dbReference type="Pfam" id="PF10093">
    <property type="entry name" value="EarP"/>
    <property type="match status" value="1"/>
</dbReference>
<comment type="similarity">
    <text evidence="4">Belongs to the glycosyltransferase 104 family.</text>
</comment>
<protein>
    <recommendedName>
        <fullName evidence="5">Protein-arginine rhamnosyltransferase</fullName>
    </recommendedName>
    <alternativeName>
        <fullName evidence="6">EF-P arginine rhamnosyltransferase</fullName>
    </alternativeName>
</protein>
<evidence type="ECO:0000256" key="6">
    <source>
        <dbReference type="ARBA" id="ARBA00030025"/>
    </source>
</evidence>
<dbReference type="RefSeq" id="WP_058641738.1">
    <property type="nucleotide sequence ID" value="NZ_LDSL01000056.1"/>
</dbReference>
<accession>A0A147GYD9</accession>
<dbReference type="InterPro" id="IPR016633">
    <property type="entry name" value="EarP"/>
</dbReference>
<evidence type="ECO:0000313" key="9">
    <source>
        <dbReference type="Proteomes" id="UP000072741"/>
    </source>
</evidence>
<evidence type="ECO:0000313" key="8">
    <source>
        <dbReference type="EMBL" id="KTT22565.1"/>
    </source>
</evidence>
<comment type="catalytic activity">
    <reaction evidence="7">
        <text>dTDP-beta-L-rhamnose + L-arginyl-[protein] = N(omega)-(alpha-L-rhamnosyl)-L-arginyl-[protein] + dTDP + H(+)</text>
        <dbReference type="Rhea" id="RHEA:66692"/>
        <dbReference type="Rhea" id="RHEA-COMP:10532"/>
        <dbReference type="Rhea" id="RHEA-COMP:17096"/>
        <dbReference type="ChEBI" id="CHEBI:15378"/>
        <dbReference type="ChEBI" id="CHEBI:29965"/>
        <dbReference type="ChEBI" id="CHEBI:57510"/>
        <dbReference type="ChEBI" id="CHEBI:58369"/>
        <dbReference type="ChEBI" id="CHEBI:167445"/>
    </reaction>
    <physiologicalReaction direction="left-to-right" evidence="7">
        <dbReference type="Rhea" id="RHEA:66693"/>
    </physiologicalReaction>
</comment>
<comment type="function">
    <text evidence="3">Protein-arginine rhamnosyltransferase that catalyzes the transfer of a single rhamnose to elongation factor P (EF-P) on 'Lys-32', a modification required for EF-P-dependent rescue of polyproline stalled ribosomes.</text>
</comment>